<dbReference type="SUPFAM" id="SSF56112">
    <property type="entry name" value="Protein kinase-like (PK-like)"/>
    <property type="match status" value="1"/>
</dbReference>
<sequence length="831" mass="94036">MPEQNKYTPRRWRHSLCSTYITSKLATQRQLVVQDHPEIPVVSLEFFRTVTPAVPDTMRDAVLAKLKEDGSITSTGRMFGFAKNDPKNSGRPENHTFTHIHNFTKAIIRAGEDHTRQKSCMTLGHSPNSTPSSERENSSRPDGFGRSAMAQNVDEVAETNLAQHDDEVTETEFPKPLPSWSGIILAKEDKKDEKESGALDDFVKVMWSGHHILRNDPRRNFCFGMTTENTTCRLWFFARSHIMVSEPFNVITDHTPLVRFILSLSFAHVLSTKASRSSLTGQASLPTVDSSSAISASSPLTATSSYSTINDDITPSEPASGVSPLSAQSSQSTIHGKVSADASNPYTSIDYDFAWEAHGYDPTIQRQAHGVYRIRVGDTWYITAGILSDSRAECICGRCTRVWRVYEDKKYEEGEEKVYYVLKDLWVDSSNDTEAAIWRRLKEKVNPDVFDRHFLTLVAAFEPGEGATTCSFVGRGGYSPTENAEFMDSQFIDILDLEPSPLIPNKGTEPVCEDRFHIQGAPDMEPRDKRAKKRPRYHPRTHDRSIWKEVCETYHDHDDMQVMFTMLEHAVKALDAMWEGAHAIHRDISTGNILFDGANGRLGDLEYVVFYDDEPSSLHNVKTGTLQFMAVEVSFGAYLFRPRAAAEDVFLSPTGVLPSRGTKPVHPFRHNVLHDLESIWWLAMWSIFRYYPENVRLEVQALKNQRRTYEALFSPTFTLDKERNNALVNEEPRFLLSIVPPFHNMGELALRLRNMLTVSYTIAEATLPIKSDCQVFRPAFDTTAVLLRHMKMSLERDGIAGVTSVYELLYPQKRKAEETGDVQEEAPPMKK</sequence>
<evidence type="ECO:0000313" key="3">
    <source>
        <dbReference type="EMBL" id="KDQ28427.1"/>
    </source>
</evidence>
<dbReference type="InParanoid" id="A0A067NWB6"/>
<dbReference type="STRING" id="1137138.A0A067NWB6"/>
<protein>
    <recommendedName>
        <fullName evidence="2">Fungal-type protein kinase domain-containing protein</fullName>
    </recommendedName>
</protein>
<gene>
    <name evidence="3" type="ORF">PLEOSDRAFT_1105086</name>
</gene>
<name>A0A067NWB6_PLEO1</name>
<evidence type="ECO:0000313" key="4">
    <source>
        <dbReference type="Proteomes" id="UP000027073"/>
    </source>
</evidence>
<dbReference type="PANTHER" id="PTHR38248">
    <property type="entry name" value="FUNK1 6"/>
    <property type="match status" value="1"/>
</dbReference>
<dbReference type="PANTHER" id="PTHR38248:SF2">
    <property type="entry name" value="FUNK1 11"/>
    <property type="match status" value="1"/>
</dbReference>
<dbReference type="Pfam" id="PF17667">
    <property type="entry name" value="Pkinase_fungal"/>
    <property type="match status" value="2"/>
</dbReference>
<organism evidence="3 4">
    <name type="scientific">Pleurotus ostreatus (strain PC15)</name>
    <name type="common">Oyster mushroom</name>
    <dbReference type="NCBI Taxonomy" id="1137138"/>
    <lineage>
        <taxon>Eukaryota</taxon>
        <taxon>Fungi</taxon>
        <taxon>Dikarya</taxon>
        <taxon>Basidiomycota</taxon>
        <taxon>Agaricomycotina</taxon>
        <taxon>Agaricomycetes</taxon>
        <taxon>Agaricomycetidae</taxon>
        <taxon>Agaricales</taxon>
        <taxon>Pleurotineae</taxon>
        <taxon>Pleurotaceae</taxon>
        <taxon>Pleurotus</taxon>
    </lineage>
</organism>
<dbReference type="Proteomes" id="UP000027073">
    <property type="component" value="Unassembled WGS sequence"/>
</dbReference>
<accession>A0A067NWB6</accession>
<dbReference type="EMBL" id="KL198008">
    <property type="protein sequence ID" value="KDQ28427.1"/>
    <property type="molecule type" value="Genomic_DNA"/>
</dbReference>
<dbReference type="Gene3D" id="1.10.510.10">
    <property type="entry name" value="Transferase(Phosphotransferase) domain 1"/>
    <property type="match status" value="1"/>
</dbReference>
<dbReference type="HOGENOM" id="CLU_011584_3_0_1"/>
<reference evidence="4" key="1">
    <citation type="journal article" date="2014" name="Proc. Natl. Acad. Sci. U.S.A.">
        <title>Extensive sampling of basidiomycete genomes demonstrates inadequacy of the white-rot/brown-rot paradigm for wood decay fungi.</title>
        <authorList>
            <person name="Riley R."/>
            <person name="Salamov A.A."/>
            <person name="Brown D.W."/>
            <person name="Nagy L.G."/>
            <person name="Floudas D."/>
            <person name="Held B.W."/>
            <person name="Levasseur A."/>
            <person name="Lombard V."/>
            <person name="Morin E."/>
            <person name="Otillar R."/>
            <person name="Lindquist E.A."/>
            <person name="Sun H."/>
            <person name="LaButti K.M."/>
            <person name="Schmutz J."/>
            <person name="Jabbour D."/>
            <person name="Luo H."/>
            <person name="Baker S.E."/>
            <person name="Pisabarro A.G."/>
            <person name="Walton J.D."/>
            <person name="Blanchette R.A."/>
            <person name="Henrissat B."/>
            <person name="Martin F."/>
            <person name="Cullen D."/>
            <person name="Hibbett D.S."/>
            <person name="Grigoriev I.V."/>
        </authorList>
    </citation>
    <scope>NUCLEOTIDE SEQUENCE [LARGE SCALE GENOMIC DNA]</scope>
    <source>
        <strain evidence="4">PC15</strain>
    </source>
</reference>
<dbReference type="AlphaFoldDB" id="A0A067NWB6"/>
<proteinExistence type="predicted"/>
<dbReference type="InterPro" id="IPR011009">
    <property type="entry name" value="Kinase-like_dom_sf"/>
</dbReference>
<dbReference type="VEuPathDB" id="FungiDB:PLEOSDRAFT_1105086"/>
<dbReference type="InterPro" id="IPR040976">
    <property type="entry name" value="Pkinase_fungal"/>
</dbReference>
<feature type="domain" description="Fungal-type protein kinase" evidence="2">
    <location>
        <begin position="359"/>
        <end position="686"/>
    </location>
</feature>
<evidence type="ECO:0000256" key="1">
    <source>
        <dbReference type="SAM" id="MobiDB-lite"/>
    </source>
</evidence>
<feature type="region of interest" description="Disordered" evidence="1">
    <location>
        <begin position="114"/>
        <end position="146"/>
    </location>
</feature>
<evidence type="ECO:0000259" key="2">
    <source>
        <dbReference type="Pfam" id="PF17667"/>
    </source>
</evidence>
<dbReference type="OrthoDB" id="3260094at2759"/>
<feature type="domain" description="Fungal-type protein kinase" evidence="2">
    <location>
        <begin position="176"/>
        <end position="267"/>
    </location>
</feature>